<dbReference type="GO" id="GO:0016740">
    <property type="term" value="F:transferase activity"/>
    <property type="evidence" value="ECO:0007669"/>
    <property type="project" value="UniProtKB-KW"/>
</dbReference>
<dbReference type="Pfam" id="PF11316">
    <property type="entry name" value="Rhamno_transf"/>
    <property type="match status" value="1"/>
</dbReference>
<reference evidence="3" key="1">
    <citation type="submission" date="2018-05" db="EMBL/GenBank/DDBJ databases">
        <authorList>
            <person name="Klenk H.-P."/>
            <person name="Huntemann M."/>
            <person name="Clum A."/>
            <person name="Pillay M."/>
            <person name="Palaniappan K."/>
            <person name="Varghese N."/>
            <person name="Mikhailova N."/>
            <person name="Stamatis D."/>
            <person name="Reddy T."/>
            <person name="Daum C."/>
            <person name="Shapiro N."/>
            <person name="Ivanova N."/>
            <person name="Kyrpides N."/>
            <person name="Woyke T."/>
        </authorList>
    </citation>
    <scope>NUCLEOTIDE SEQUENCE [LARGE SCALE GENOMIC DNA]</scope>
    <source>
        <strain evidence="3">DSM 45417</strain>
    </source>
</reference>
<evidence type="ECO:0000313" key="2">
    <source>
        <dbReference type="EMBL" id="PWW21373.1"/>
    </source>
</evidence>
<organism evidence="2 3">
    <name type="scientific">Geodermatophilus normandii</name>
    <dbReference type="NCBI Taxonomy" id="1137989"/>
    <lineage>
        <taxon>Bacteria</taxon>
        <taxon>Bacillati</taxon>
        <taxon>Actinomycetota</taxon>
        <taxon>Actinomycetes</taxon>
        <taxon>Geodermatophilales</taxon>
        <taxon>Geodermatophilaceae</taxon>
        <taxon>Geodermatophilus</taxon>
    </lineage>
</organism>
<dbReference type="AlphaFoldDB" id="A0A317QEE1"/>
<comment type="caution">
    <text evidence="2">The sequence shown here is derived from an EMBL/GenBank/DDBJ whole genome shotgun (WGS) entry which is preliminary data.</text>
</comment>
<dbReference type="EMBL" id="QGTX01000001">
    <property type="protein sequence ID" value="PWW21373.1"/>
    <property type="molecule type" value="Genomic_DNA"/>
</dbReference>
<protein>
    <submittedName>
        <fullName evidence="2">Putative rhamnosyltransferase</fullName>
    </submittedName>
</protein>
<proteinExistence type="predicted"/>
<keyword evidence="3" id="KW-1185">Reference proteome</keyword>
<feature type="region of interest" description="Disordered" evidence="1">
    <location>
        <begin position="1"/>
        <end position="22"/>
    </location>
</feature>
<dbReference type="OrthoDB" id="9771846at2"/>
<gene>
    <name evidence="2" type="ORF">JD79_00502</name>
</gene>
<accession>A0A317QEE1</accession>
<keyword evidence="2" id="KW-0808">Transferase</keyword>
<dbReference type="InterPro" id="IPR021466">
    <property type="entry name" value="Put_rhamnosyl_transferase"/>
</dbReference>
<evidence type="ECO:0000256" key="1">
    <source>
        <dbReference type="SAM" id="MobiDB-lite"/>
    </source>
</evidence>
<name>A0A317QEE1_9ACTN</name>
<sequence length="311" mass="34567">MSDLSARAGAPHGTGVPAAPAGTTPLTHVLLTRFNLPSKGHESIVRAKENWLRDRVSLFERYCLPTVLGQSEQSFTWIVYLDPQSPGWLMDWVRGHEAQRHFHPVLREEVPRRVLLADIQAITGSDGRGDLLTTNLDNDDGLARDFIARLQSAPTAGDPTAVYLGDGLIISGERLYRRTDPHNAFCSVRESWRDPVTCWSEWHNRLPELMPAVVLRGAPGWLQVVHGANVSNRVRGRRTPPAPYRPAFPRLLDEVADPGRADLLREAAQVPLRQFRELARAGVKAAVVRLLGKDGLDRAKHRWASVGGRHA</sequence>
<evidence type="ECO:0000313" key="3">
    <source>
        <dbReference type="Proteomes" id="UP000246661"/>
    </source>
</evidence>
<dbReference type="Proteomes" id="UP000246661">
    <property type="component" value="Unassembled WGS sequence"/>
</dbReference>